<dbReference type="EMBL" id="VSSQ01051866">
    <property type="protein sequence ID" value="MPN05981.1"/>
    <property type="molecule type" value="Genomic_DNA"/>
</dbReference>
<dbReference type="AlphaFoldDB" id="A0A645EVC8"/>
<reference evidence="2" key="1">
    <citation type="submission" date="2019-08" db="EMBL/GenBank/DDBJ databases">
        <authorList>
            <person name="Kucharzyk K."/>
            <person name="Murdoch R.W."/>
            <person name="Higgins S."/>
            <person name="Loffler F."/>
        </authorList>
    </citation>
    <scope>NUCLEOTIDE SEQUENCE</scope>
</reference>
<organism evidence="2">
    <name type="scientific">bioreactor metagenome</name>
    <dbReference type="NCBI Taxonomy" id="1076179"/>
    <lineage>
        <taxon>unclassified sequences</taxon>
        <taxon>metagenomes</taxon>
        <taxon>ecological metagenomes</taxon>
    </lineage>
</organism>
<sequence>MKDVDLKEAFIRLYNDMVRDKGSFFRSFYNNVEKVIGKVSVSGDMDKLTAEIATVENDLSELVQLKIRHQIDDVFYNKEYQRITGELELLAEKKEVLRDANLNQNRMQEKLNYIKNTIGGNNEPLQEFDDELFKALVEKVLVKDEKNVVFVFEDGLEFEVELGNGKE</sequence>
<gene>
    <name evidence="2" type="ORF">SDC9_153235</name>
</gene>
<comment type="caution">
    <text evidence="2">The sequence shown here is derived from an EMBL/GenBank/DDBJ whole genome shotgun (WGS) entry which is preliminary data.</text>
</comment>
<proteinExistence type="predicted"/>
<name>A0A645EVC8_9ZZZZ</name>
<feature type="coiled-coil region" evidence="1">
    <location>
        <begin position="45"/>
        <end position="110"/>
    </location>
</feature>
<accession>A0A645EVC8</accession>
<keyword evidence="1" id="KW-0175">Coiled coil</keyword>
<evidence type="ECO:0000256" key="1">
    <source>
        <dbReference type="SAM" id="Coils"/>
    </source>
</evidence>
<protein>
    <submittedName>
        <fullName evidence="2">Uncharacterized protein</fullName>
    </submittedName>
</protein>
<evidence type="ECO:0000313" key="2">
    <source>
        <dbReference type="EMBL" id="MPN05981.1"/>
    </source>
</evidence>